<protein>
    <recommendedName>
        <fullName evidence="1">Spore protein YkvP/CgeB glycosyl transferase-like domain-containing protein</fullName>
    </recommendedName>
</protein>
<dbReference type="Proteomes" id="UP000561726">
    <property type="component" value="Unassembled WGS sequence"/>
</dbReference>
<evidence type="ECO:0000313" key="2">
    <source>
        <dbReference type="EMBL" id="MBB5642391.1"/>
    </source>
</evidence>
<reference evidence="2 3" key="1">
    <citation type="submission" date="2020-08" db="EMBL/GenBank/DDBJ databases">
        <title>Sequencing the genomes of 1000 actinobacteria strains.</title>
        <authorList>
            <person name="Klenk H.-P."/>
        </authorList>
    </citation>
    <scope>NUCLEOTIDE SEQUENCE [LARGE SCALE GENOMIC DNA]</scope>
    <source>
        <strain evidence="2 3">DSM 21065</strain>
    </source>
</reference>
<evidence type="ECO:0000313" key="3">
    <source>
        <dbReference type="Proteomes" id="UP000561726"/>
    </source>
</evidence>
<organism evidence="2 3">
    <name type="scientific">Cryobacterium roopkundense</name>
    <dbReference type="NCBI Taxonomy" id="1001240"/>
    <lineage>
        <taxon>Bacteria</taxon>
        <taxon>Bacillati</taxon>
        <taxon>Actinomycetota</taxon>
        <taxon>Actinomycetes</taxon>
        <taxon>Micrococcales</taxon>
        <taxon>Microbacteriaceae</taxon>
        <taxon>Cryobacterium</taxon>
    </lineage>
</organism>
<dbReference type="AlphaFoldDB" id="A0A7W8ZYA9"/>
<accession>A0A7W8ZYA9</accession>
<gene>
    <name evidence="2" type="ORF">BJ997_002939</name>
</gene>
<name>A0A7W8ZYA9_9MICO</name>
<proteinExistence type="predicted"/>
<feature type="domain" description="Spore protein YkvP/CgeB glycosyl transferase-like" evidence="1">
    <location>
        <begin position="70"/>
        <end position="211"/>
    </location>
</feature>
<comment type="caution">
    <text evidence="2">The sequence shown here is derived from an EMBL/GenBank/DDBJ whole genome shotgun (WGS) entry which is preliminary data.</text>
</comment>
<dbReference type="Pfam" id="PF13524">
    <property type="entry name" value="Glyco_trans_1_2"/>
    <property type="match status" value="1"/>
</dbReference>
<evidence type="ECO:0000259" key="1">
    <source>
        <dbReference type="Pfam" id="PF13524"/>
    </source>
</evidence>
<dbReference type="EMBL" id="JACHBQ010000001">
    <property type="protein sequence ID" value="MBB5642391.1"/>
    <property type="molecule type" value="Genomic_DNA"/>
</dbReference>
<sequence>MAMTVGSGQFRRNLERAGAKDVRWAPHRYDPDSFGYFPINADRPYDFVMIANRSTPRFAFRALPGARQRLELVERMQEKFGSRFAIFGAGWEGPSAQGKVPFWQQEEAISSAWISVNWDHYPNEADYFSNRLPISLAAGSIHITGRHPGYREYFTDDLPFLRFADSPEHLVAVAEETLAGTSEDQRLSAIHAGRLWVDARLRADTQLVELLNAGGAQIDEAAGVEARRLDVATLTAH</sequence>
<dbReference type="InterPro" id="IPR055259">
    <property type="entry name" value="YkvP/CgeB_Glyco_trans-like"/>
</dbReference>